<dbReference type="Proteomes" id="UP001159329">
    <property type="component" value="Unassembled WGS sequence"/>
</dbReference>
<gene>
    <name evidence="3" type="ORF">N7644_02840</name>
</gene>
<sequence length="321" mass="36236">MKKQKLFFILFSGLALSACAKSPETNQKVIKTSPELQQKIQQLVEKTKKNMIFVEGGSFMMGDFGPVTRKDKLPITGLYAAMPLHKVTLDSYSLNAYKTTFDDFDIYTDATGQPKISTQIVSKKLRVPNAPAGVSWQQAQNYCQWLGQQVGIPMNLPTEAQWEYAARNRGQYIIYPTDNGKYEMGRNVWSDEQRREISKPLDTGMKISILGRFPPTPLGFYDLATDNYEWMSDWFDPQYYKSSPEQNPQGPTTGTLKSVRSSYQEAGALDLQIGGLVTTIYRRGQNPSPKISEEDAQYANPNDFVSVRCASNSPQPFLKQK</sequence>
<dbReference type="Gene3D" id="3.90.1580.10">
    <property type="entry name" value="paralog of FGE (formylglycine-generating enzyme)"/>
    <property type="match status" value="1"/>
</dbReference>
<comment type="caution">
    <text evidence="3">The sequence shown here is derived from an EMBL/GenBank/DDBJ whole genome shotgun (WGS) entry which is preliminary data.</text>
</comment>
<evidence type="ECO:0000256" key="1">
    <source>
        <dbReference type="SAM" id="SignalP"/>
    </source>
</evidence>
<name>A0AA42LDN5_9GAMM</name>
<dbReference type="InterPro" id="IPR005532">
    <property type="entry name" value="SUMF_dom"/>
</dbReference>
<dbReference type="InterPro" id="IPR042095">
    <property type="entry name" value="SUMF_sf"/>
</dbReference>
<organism evidence="3 4">
    <name type="scientific">Acinetobacter courvalinii</name>
    <dbReference type="NCBI Taxonomy" id="280147"/>
    <lineage>
        <taxon>Bacteria</taxon>
        <taxon>Pseudomonadati</taxon>
        <taxon>Pseudomonadota</taxon>
        <taxon>Gammaproteobacteria</taxon>
        <taxon>Moraxellales</taxon>
        <taxon>Moraxellaceae</taxon>
        <taxon>Acinetobacter</taxon>
    </lineage>
</organism>
<evidence type="ECO:0000313" key="4">
    <source>
        <dbReference type="Proteomes" id="UP001159329"/>
    </source>
</evidence>
<proteinExistence type="predicted"/>
<protein>
    <submittedName>
        <fullName evidence="3">Formylglycine-generating enzyme family protein</fullName>
    </submittedName>
</protein>
<dbReference type="SUPFAM" id="SSF56436">
    <property type="entry name" value="C-type lectin-like"/>
    <property type="match status" value="1"/>
</dbReference>
<dbReference type="PROSITE" id="PS51257">
    <property type="entry name" value="PROKAR_LIPOPROTEIN"/>
    <property type="match status" value="1"/>
</dbReference>
<evidence type="ECO:0000313" key="3">
    <source>
        <dbReference type="EMBL" id="MDH0562612.1"/>
    </source>
</evidence>
<keyword evidence="1" id="KW-0732">Signal</keyword>
<dbReference type="GO" id="GO:0120147">
    <property type="term" value="F:formylglycine-generating oxidase activity"/>
    <property type="evidence" value="ECO:0007669"/>
    <property type="project" value="TreeGrafter"/>
</dbReference>
<dbReference type="PANTHER" id="PTHR23150">
    <property type="entry name" value="SULFATASE MODIFYING FACTOR 1, 2"/>
    <property type="match status" value="1"/>
</dbReference>
<feature type="domain" description="Sulfatase-modifying factor enzyme-like" evidence="2">
    <location>
        <begin position="49"/>
        <end position="257"/>
    </location>
</feature>
<dbReference type="InterPro" id="IPR016187">
    <property type="entry name" value="CTDL_fold"/>
</dbReference>
<feature type="chain" id="PRO_5041370629" evidence="1">
    <location>
        <begin position="21"/>
        <end position="321"/>
    </location>
</feature>
<evidence type="ECO:0000259" key="2">
    <source>
        <dbReference type="Pfam" id="PF03781"/>
    </source>
</evidence>
<feature type="signal peptide" evidence="1">
    <location>
        <begin position="1"/>
        <end position="20"/>
    </location>
</feature>
<dbReference type="RefSeq" id="WP_279694356.1">
    <property type="nucleotide sequence ID" value="NZ_JAOEEO010000001.1"/>
</dbReference>
<dbReference type="Pfam" id="PF03781">
    <property type="entry name" value="FGE-sulfatase"/>
    <property type="match status" value="1"/>
</dbReference>
<dbReference type="AlphaFoldDB" id="A0AA42LDN5"/>
<accession>A0AA42LDN5</accession>
<dbReference type="PANTHER" id="PTHR23150:SF19">
    <property type="entry name" value="FORMYLGLYCINE-GENERATING ENZYME"/>
    <property type="match status" value="1"/>
</dbReference>
<dbReference type="InterPro" id="IPR051043">
    <property type="entry name" value="Sulfatase_Mod_Factor_Kinase"/>
</dbReference>
<dbReference type="EMBL" id="JAOEEO010000001">
    <property type="protein sequence ID" value="MDH0562612.1"/>
    <property type="molecule type" value="Genomic_DNA"/>
</dbReference>
<reference evidence="3" key="1">
    <citation type="submission" date="2022-09" db="EMBL/GenBank/DDBJ databases">
        <title>Intensive care unit water sources are persistently colonized with multi-drug resistant bacteria and are the site of extensive horizontal gene transfer of antibiotic resistance genes.</title>
        <authorList>
            <person name="Diorio-Toth L."/>
        </authorList>
    </citation>
    <scope>NUCLEOTIDE SEQUENCE</scope>
    <source>
        <strain evidence="3">GD04005</strain>
    </source>
</reference>